<gene>
    <name evidence="2" type="ORF">Bm1_45155</name>
</gene>
<keyword evidence="1" id="KW-0812">Transmembrane</keyword>
<protein>
    <submittedName>
        <fullName evidence="2">Uncharacterized protein</fullName>
    </submittedName>
</protein>
<evidence type="ECO:0000256" key="1">
    <source>
        <dbReference type="SAM" id="Phobius"/>
    </source>
</evidence>
<name>A8Q7B2_BRUMA</name>
<proteinExistence type="predicted"/>
<reference evidence="2" key="1">
    <citation type="journal article" date="2007" name="Science">
        <title>Draft genome of the filarial nematode parasite Brugia malayi.</title>
        <authorList>
            <person name="Ghedin E."/>
            <person name="Wang S."/>
            <person name="Spiro D."/>
            <person name="Caler E."/>
            <person name="Zhao Q."/>
            <person name="Crabtree J."/>
            <person name="Allen J.E."/>
            <person name="Delcher A.L."/>
            <person name="Guiliano D.B."/>
            <person name="Miranda-Saavedra D."/>
            <person name="Angiuoli S.V."/>
            <person name="Creasy T."/>
            <person name="Amedeo P."/>
            <person name="Haas B."/>
            <person name="El-Sayed N.M."/>
            <person name="Wortman J.R."/>
            <person name="Feldblyum T."/>
            <person name="Tallon L."/>
            <person name="Schatz M."/>
            <person name="Shumway M."/>
            <person name="Koo H."/>
            <person name="Salzberg S.L."/>
            <person name="Schobel S."/>
            <person name="Pertea M."/>
            <person name="Pop M."/>
            <person name="White O."/>
            <person name="Barton G.J."/>
            <person name="Carlow C.K."/>
            <person name="Crawford M.J."/>
            <person name="Daub J."/>
            <person name="Dimmic M.W."/>
            <person name="Estes C.F."/>
            <person name="Foster J.M."/>
            <person name="Ganatra M."/>
            <person name="Gregory W.F."/>
            <person name="Johnson N.M."/>
            <person name="Jin J."/>
            <person name="Komuniecki R."/>
            <person name="Korf I."/>
            <person name="Kumar S."/>
            <person name="Laney S."/>
            <person name="Li B.W."/>
            <person name="Li W."/>
            <person name="Lindblom T.H."/>
            <person name="Lustigman S."/>
            <person name="Ma D."/>
            <person name="Maina C.V."/>
            <person name="Martin D.M."/>
            <person name="McCarter J.P."/>
            <person name="McReynolds L."/>
            <person name="Mitreva M."/>
            <person name="Nutman T.B."/>
            <person name="Parkinson J."/>
            <person name="Peregrin-Alvarez J.M."/>
            <person name="Poole C."/>
            <person name="Ren Q."/>
            <person name="Saunders L."/>
            <person name="Sluder A.E."/>
            <person name="Smith K."/>
            <person name="Stanke M."/>
            <person name="Unnasch T.R."/>
            <person name="Ware J."/>
            <person name="Wei A.D."/>
            <person name="Weil G."/>
            <person name="Williams D.J."/>
            <person name="Zhang Y."/>
            <person name="Williams S.A."/>
            <person name="Fraser-Liggett C."/>
            <person name="Slatko B."/>
            <person name="Blaxter M.L."/>
            <person name="Scott A.L."/>
        </authorList>
    </citation>
    <scope>NUCLEOTIDE SEQUENCE [LARGE SCALE GENOMIC DNA]</scope>
</reference>
<accession>A8Q7B2</accession>
<dbReference type="AlphaFoldDB" id="A8Q7B2"/>
<organism evidence="2">
    <name type="scientific">Brugia malayi</name>
    <name type="common">Filarial nematode worm</name>
    <dbReference type="NCBI Taxonomy" id="6279"/>
    <lineage>
        <taxon>Eukaryota</taxon>
        <taxon>Metazoa</taxon>
        <taxon>Ecdysozoa</taxon>
        <taxon>Nematoda</taxon>
        <taxon>Chromadorea</taxon>
        <taxon>Rhabditida</taxon>
        <taxon>Spirurina</taxon>
        <taxon>Spiruromorpha</taxon>
        <taxon>Filarioidea</taxon>
        <taxon>Onchocercidae</taxon>
        <taxon>Brugia</taxon>
    </lineage>
</organism>
<feature type="transmembrane region" description="Helical" evidence="1">
    <location>
        <begin position="12"/>
        <end position="38"/>
    </location>
</feature>
<sequence>MVGIAMSVIIRFIILTTTAEIIQATFAISITINITNFLRNWTSGFPS</sequence>
<dbReference type="EMBL" id="DS239418">
    <property type="protein sequence ID" value="EDP30707.1"/>
    <property type="molecule type" value="Genomic_DNA"/>
</dbReference>
<keyword evidence="1" id="KW-0472">Membrane</keyword>
<keyword evidence="1" id="KW-1133">Transmembrane helix</keyword>
<evidence type="ECO:0000313" key="2">
    <source>
        <dbReference type="EMBL" id="EDP30707.1"/>
    </source>
</evidence>